<dbReference type="InterPro" id="IPR025851">
    <property type="entry name" value="SUKH-4"/>
</dbReference>
<reference evidence="1 2" key="1">
    <citation type="submission" date="2024-03" db="EMBL/GenBank/DDBJ databases">
        <title>The complete genome of Streptomyces sirii sp.nov.</title>
        <authorList>
            <person name="Zakalyukina Y.V."/>
            <person name="Belik A.R."/>
            <person name="Biryukov M.V."/>
            <person name="Baturina O.A."/>
            <person name="Kabilov M.R."/>
        </authorList>
    </citation>
    <scope>NUCLEOTIDE SEQUENCE [LARGE SCALE GENOMIC DNA]</scope>
    <source>
        <strain evidence="1 2">BP-8</strain>
    </source>
</reference>
<organism evidence="1 2">
    <name type="scientific">Streptomyces sirii</name>
    <dbReference type="NCBI Taxonomy" id="3127701"/>
    <lineage>
        <taxon>Bacteria</taxon>
        <taxon>Bacillati</taxon>
        <taxon>Actinomycetota</taxon>
        <taxon>Actinomycetes</taxon>
        <taxon>Kitasatosporales</taxon>
        <taxon>Streptomycetaceae</taxon>
        <taxon>Streptomyces</taxon>
    </lineage>
</organism>
<evidence type="ECO:0000313" key="1">
    <source>
        <dbReference type="EMBL" id="WXK77031.1"/>
    </source>
</evidence>
<dbReference type="Pfam" id="PF14435">
    <property type="entry name" value="SUKH-4"/>
    <property type="match status" value="1"/>
</dbReference>
<gene>
    <name evidence="1" type="ORF">WAB15_14050</name>
</gene>
<dbReference type="InterPro" id="IPR032722">
    <property type="entry name" value="Deaminase_XOO_2897"/>
</dbReference>
<protein>
    <submittedName>
        <fullName evidence="1">Nucleic acid/nucleotide deaminase domain-containing protein</fullName>
    </submittedName>
</protein>
<sequence length="278" mass="30304">MAALEGEMRHFGQAVGDPLSTPGSVRRLEQVAVPWQVGPYFSTTADAPVVLGAYAEAAGREVASEEHRLLARLGTDRGTELCSDSQGVVRAVLLDYDEPSRYVNASPEAFAQSLLVLDGALRAIVGADQPQVAARAFADAEQRLRDLDPMAFADRESWWPLVLDDIRDTASSEWYAAFEYVGADGQKQIVTRAGDIGLHPEERLWSALSGSGVEAEQVLKVHTELEPCFMPGHYCSLWMAQTFPDAEMTHNFPYGETAESRAEGLRLLAEAAAQPPQQ</sequence>
<dbReference type="RefSeq" id="WP_407286456.1">
    <property type="nucleotide sequence ID" value="NZ_CP147982.1"/>
</dbReference>
<dbReference type="Pfam" id="PF14440">
    <property type="entry name" value="XOO_2897-deam"/>
    <property type="match status" value="1"/>
</dbReference>
<dbReference type="Proteomes" id="UP001626628">
    <property type="component" value="Chromosome"/>
</dbReference>
<proteinExistence type="predicted"/>
<name>A0ABZ2QLB4_9ACTN</name>
<dbReference type="EMBL" id="CP147982">
    <property type="protein sequence ID" value="WXK77031.1"/>
    <property type="molecule type" value="Genomic_DNA"/>
</dbReference>
<accession>A0ABZ2QLB4</accession>
<keyword evidence="2" id="KW-1185">Reference proteome</keyword>
<evidence type="ECO:0000313" key="2">
    <source>
        <dbReference type="Proteomes" id="UP001626628"/>
    </source>
</evidence>